<protein>
    <submittedName>
        <fullName evidence="2">Uncharacterized protein</fullName>
    </submittedName>
</protein>
<comment type="caution">
    <text evidence="2">The sequence shown here is derived from an EMBL/GenBank/DDBJ whole genome shotgun (WGS) entry which is preliminary data.</text>
</comment>
<sequence>MSKFTITRSTGIVGVAQNVAVYLMVNLWINLRMMKVKR</sequence>
<reference evidence="2 3" key="1">
    <citation type="submission" date="2018-11" db="EMBL/GenBank/DDBJ databases">
        <title>Species Designations Belie Phenotypic and Genotypic Heterogeneity in Oral Streptococci.</title>
        <authorList>
            <person name="Velsko I."/>
        </authorList>
    </citation>
    <scope>NUCLEOTIDE SEQUENCE [LARGE SCALE GENOMIC DNA]</scope>
    <source>
        <strain evidence="2 3">BCC51</strain>
    </source>
</reference>
<accession>A0A428ANY6</accession>
<keyword evidence="1" id="KW-0812">Transmembrane</keyword>
<keyword evidence="1" id="KW-0472">Membrane</keyword>
<evidence type="ECO:0000313" key="2">
    <source>
        <dbReference type="EMBL" id="RSI44985.1"/>
    </source>
</evidence>
<evidence type="ECO:0000256" key="1">
    <source>
        <dbReference type="SAM" id="Phobius"/>
    </source>
</evidence>
<proteinExistence type="predicted"/>
<dbReference type="EMBL" id="RJNA01000002">
    <property type="protein sequence ID" value="RSI44985.1"/>
    <property type="molecule type" value="Genomic_DNA"/>
</dbReference>
<organism evidence="2 3">
    <name type="scientific">Streptococcus cristatus</name>
    <dbReference type="NCBI Taxonomy" id="45634"/>
    <lineage>
        <taxon>Bacteria</taxon>
        <taxon>Bacillati</taxon>
        <taxon>Bacillota</taxon>
        <taxon>Bacilli</taxon>
        <taxon>Lactobacillales</taxon>
        <taxon>Streptococcaceae</taxon>
        <taxon>Streptococcus</taxon>
    </lineage>
</organism>
<name>A0A428ANY6_STRCR</name>
<feature type="transmembrane region" description="Helical" evidence="1">
    <location>
        <begin position="12"/>
        <end position="31"/>
    </location>
</feature>
<dbReference type="Proteomes" id="UP000282617">
    <property type="component" value="Unassembled WGS sequence"/>
</dbReference>
<dbReference type="AlphaFoldDB" id="A0A428ANY6"/>
<evidence type="ECO:0000313" key="3">
    <source>
        <dbReference type="Proteomes" id="UP000282617"/>
    </source>
</evidence>
<keyword evidence="1" id="KW-1133">Transmembrane helix</keyword>
<gene>
    <name evidence="2" type="ORF">D8872_01395</name>
</gene>